<proteinExistence type="predicted"/>
<dbReference type="Proteomes" id="UP000675920">
    <property type="component" value="Unplaced"/>
</dbReference>
<keyword evidence="2" id="KW-1185">Reference proteome</keyword>
<organism evidence="2 3">
    <name type="scientific">Derxia gummosa DSM 723</name>
    <dbReference type="NCBI Taxonomy" id="1121388"/>
    <lineage>
        <taxon>Bacteria</taxon>
        <taxon>Pseudomonadati</taxon>
        <taxon>Pseudomonadota</taxon>
        <taxon>Betaproteobacteria</taxon>
        <taxon>Burkholderiales</taxon>
        <taxon>Alcaligenaceae</taxon>
        <taxon>Derxia</taxon>
    </lineage>
</organism>
<dbReference type="AlphaFoldDB" id="A0A8B6X5B3"/>
<evidence type="ECO:0000313" key="3">
    <source>
        <dbReference type="RefSeq" id="WP_028311614.1"/>
    </source>
</evidence>
<evidence type="ECO:0000313" key="2">
    <source>
        <dbReference type="Proteomes" id="UP000675920"/>
    </source>
</evidence>
<feature type="region of interest" description="Disordered" evidence="1">
    <location>
        <begin position="183"/>
        <end position="214"/>
    </location>
</feature>
<reference evidence="3" key="1">
    <citation type="submission" date="2025-08" db="UniProtKB">
        <authorList>
            <consortium name="RefSeq"/>
        </authorList>
    </citation>
    <scope>IDENTIFICATION</scope>
</reference>
<name>A0A8B6X5B3_9BURK</name>
<evidence type="ECO:0000256" key="1">
    <source>
        <dbReference type="SAM" id="MobiDB-lite"/>
    </source>
</evidence>
<sequence>MHASPLATLRRHGARFLLLPAALPGMPALAGECRFASPADALAFLRGWRADASALAGLRGALRSAGGAGPVPTDDDAVLHSLARLLAHGRLQLVDADARGLPLARLKSVVTNASPSAALAGAGGGSKSGGGLMSMMKVPSLPKLPPLLPALEDVRIEGVDVLPEIKQSIDNIQASLGSVAGASASLAPTPDKLPPVKDSMSAASAELRSQLDEL</sequence>
<protein>
    <submittedName>
        <fullName evidence="3">Uncharacterized protein</fullName>
    </submittedName>
</protein>
<accession>A0A8B6X5B3</accession>
<dbReference type="RefSeq" id="WP_028311614.1">
    <property type="nucleotide sequence ID" value="NZ_AXWS01000013.1"/>
</dbReference>